<protein>
    <recommendedName>
        <fullName evidence="3">N-acetyltransferase domain-containing protein</fullName>
    </recommendedName>
</protein>
<dbReference type="RefSeq" id="WP_016456768.1">
    <property type="nucleotide sequence ID" value="NZ_KE150269.1"/>
</dbReference>
<sequence length="248" mass="26761">MKVINRAQLLAEVGDPLVAYQVGPDDICLLADNYWATITAEDGVLSGALVVLNDSVDGAELIGELESVSQENGLELSWLSVDGKLDIAARPEWKYRSDWVWMWAQRVVGGEGCDLVDLDDLSDAEEINNFAIPLNPLFEGSPGHGMNLFWVGARGDDGGLIGCGTVRETQAGFGHIAGVIVDPGHRGRGLGSAIVAELSRKMLERDPAVTISAYAENENAICVYEKLGFKLAHRFSAWATKPRPAEPK</sequence>
<dbReference type="InterPro" id="IPR000182">
    <property type="entry name" value="GNAT_dom"/>
</dbReference>
<keyword evidence="1" id="KW-0808">Transferase</keyword>
<comment type="caution">
    <text evidence="4">The sequence shown here is derived from an EMBL/GenBank/DDBJ whole genome shotgun (WGS) entry which is preliminary data.</text>
</comment>
<dbReference type="STRING" id="883161.HMPREF9306_01963"/>
<dbReference type="InterPro" id="IPR050832">
    <property type="entry name" value="Bact_Acetyltransf"/>
</dbReference>
<dbReference type="PROSITE" id="PS51186">
    <property type="entry name" value="GNAT"/>
    <property type="match status" value="1"/>
</dbReference>
<gene>
    <name evidence="4" type="ORF">HMPREF9306_01963</name>
</gene>
<dbReference type="HOGENOM" id="CLU_1018867_0_0_11"/>
<dbReference type="Proteomes" id="UP000014417">
    <property type="component" value="Unassembled WGS sequence"/>
</dbReference>
<organism evidence="4 5">
    <name type="scientific">Propionimicrobium lymphophilum ACS-093-V-SCH5</name>
    <dbReference type="NCBI Taxonomy" id="883161"/>
    <lineage>
        <taxon>Bacteria</taxon>
        <taxon>Bacillati</taxon>
        <taxon>Actinomycetota</taxon>
        <taxon>Actinomycetes</taxon>
        <taxon>Propionibacteriales</taxon>
        <taxon>Propionibacteriaceae</taxon>
        <taxon>Propionimicrobium</taxon>
    </lineage>
</organism>
<evidence type="ECO:0000256" key="1">
    <source>
        <dbReference type="ARBA" id="ARBA00022679"/>
    </source>
</evidence>
<name>S2VXZ5_9ACTN</name>
<keyword evidence="5" id="KW-1185">Reference proteome</keyword>
<evidence type="ECO:0000259" key="3">
    <source>
        <dbReference type="PROSITE" id="PS51186"/>
    </source>
</evidence>
<dbReference type="OrthoDB" id="5143160at2"/>
<reference evidence="4 5" key="1">
    <citation type="submission" date="2013-04" db="EMBL/GenBank/DDBJ databases">
        <title>The Genome Sequence of Propionimicrobium lymphophilum ACS-093-V-SCH5.</title>
        <authorList>
            <consortium name="The Broad Institute Genomics Platform"/>
            <person name="Earl A."/>
            <person name="Ward D."/>
            <person name="Feldgarden M."/>
            <person name="Gevers D."/>
            <person name="Saerens B."/>
            <person name="Vaneechoutte M."/>
            <person name="Walker B."/>
            <person name="Young S."/>
            <person name="Zeng Q."/>
            <person name="Gargeya S."/>
            <person name="Fitzgerald M."/>
            <person name="Haas B."/>
            <person name="Abouelleil A."/>
            <person name="Allen A.W."/>
            <person name="Alvarado L."/>
            <person name="Arachchi H.M."/>
            <person name="Berlin A.M."/>
            <person name="Chapman S.B."/>
            <person name="Gainer-Dewar J."/>
            <person name="Goldberg J."/>
            <person name="Griggs A."/>
            <person name="Gujja S."/>
            <person name="Hansen M."/>
            <person name="Howarth C."/>
            <person name="Imamovic A."/>
            <person name="Ireland A."/>
            <person name="Larimer J."/>
            <person name="McCowan C."/>
            <person name="Murphy C."/>
            <person name="Pearson M."/>
            <person name="Poon T.W."/>
            <person name="Priest M."/>
            <person name="Roberts A."/>
            <person name="Saif S."/>
            <person name="Shea T."/>
            <person name="Sisk P."/>
            <person name="Sykes S."/>
            <person name="Wortman J."/>
            <person name="Nusbaum C."/>
            <person name="Birren B."/>
        </authorList>
    </citation>
    <scope>NUCLEOTIDE SEQUENCE [LARGE SCALE GENOMIC DNA]</scope>
    <source>
        <strain evidence="4 5">ACS-093-V-SCH5</strain>
    </source>
</reference>
<dbReference type="PANTHER" id="PTHR43877">
    <property type="entry name" value="AMINOALKYLPHOSPHONATE N-ACETYLTRANSFERASE-RELATED-RELATED"/>
    <property type="match status" value="1"/>
</dbReference>
<evidence type="ECO:0000256" key="2">
    <source>
        <dbReference type="ARBA" id="ARBA00023315"/>
    </source>
</evidence>
<evidence type="ECO:0000313" key="5">
    <source>
        <dbReference type="Proteomes" id="UP000014417"/>
    </source>
</evidence>
<dbReference type="Pfam" id="PF00583">
    <property type="entry name" value="Acetyltransf_1"/>
    <property type="match status" value="1"/>
</dbReference>
<dbReference type="InterPro" id="IPR016181">
    <property type="entry name" value="Acyl_CoA_acyltransferase"/>
</dbReference>
<dbReference type="SUPFAM" id="SSF55729">
    <property type="entry name" value="Acyl-CoA N-acyltransferases (Nat)"/>
    <property type="match status" value="1"/>
</dbReference>
<accession>S2VXZ5</accession>
<dbReference type="EMBL" id="AGZR01000009">
    <property type="protein sequence ID" value="EPD32393.1"/>
    <property type="molecule type" value="Genomic_DNA"/>
</dbReference>
<feature type="domain" description="N-acetyltransferase" evidence="3">
    <location>
        <begin position="111"/>
        <end position="246"/>
    </location>
</feature>
<evidence type="ECO:0000313" key="4">
    <source>
        <dbReference type="EMBL" id="EPD32393.1"/>
    </source>
</evidence>
<dbReference type="PATRIC" id="fig|883161.3.peg.1952"/>
<proteinExistence type="predicted"/>
<dbReference type="PANTHER" id="PTHR43877:SF2">
    <property type="entry name" value="AMINOALKYLPHOSPHONATE N-ACETYLTRANSFERASE-RELATED"/>
    <property type="match status" value="1"/>
</dbReference>
<dbReference type="Gene3D" id="3.40.630.30">
    <property type="match status" value="1"/>
</dbReference>
<keyword evidence="2" id="KW-0012">Acyltransferase</keyword>
<dbReference type="AlphaFoldDB" id="S2VXZ5"/>
<dbReference type="GO" id="GO:0016747">
    <property type="term" value="F:acyltransferase activity, transferring groups other than amino-acyl groups"/>
    <property type="evidence" value="ECO:0007669"/>
    <property type="project" value="InterPro"/>
</dbReference>
<dbReference type="CDD" id="cd04301">
    <property type="entry name" value="NAT_SF"/>
    <property type="match status" value="1"/>
</dbReference>